<evidence type="ECO:0000256" key="1">
    <source>
        <dbReference type="ARBA" id="ARBA00004613"/>
    </source>
</evidence>
<proteinExistence type="predicted"/>
<keyword evidence="3" id="KW-0732">Signal</keyword>
<dbReference type="InterPro" id="IPR051666">
    <property type="entry name" value="SP_Capacitation_Regulator"/>
</dbReference>
<dbReference type="PANTHER" id="PTHR22918:SF6">
    <property type="entry name" value="EG:8D8.1 PROTEIN-RELATED"/>
    <property type="match status" value="1"/>
</dbReference>
<name>A0ABM1PZE2_DROAR</name>
<reference evidence="5" key="3">
    <citation type="submission" date="2025-08" db="UniProtKB">
        <authorList>
            <consortium name="RefSeq"/>
        </authorList>
    </citation>
    <scope>IDENTIFICATION</scope>
    <source>
        <tissue evidence="5">Whole organism</tissue>
    </source>
</reference>
<dbReference type="Proteomes" id="UP000694904">
    <property type="component" value="Chromosome X"/>
</dbReference>
<feature type="signal peptide" evidence="3">
    <location>
        <begin position="1"/>
        <end position="17"/>
    </location>
</feature>
<dbReference type="GeneID" id="108620189"/>
<reference evidence="4" key="1">
    <citation type="journal article" date="1997" name="Nucleic Acids Res.">
        <title>tRNAscan-SE: a program for improved detection of transfer RNA genes in genomic sequence.</title>
        <authorList>
            <person name="Lowe T.M."/>
            <person name="Eddy S.R."/>
        </authorList>
    </citation>
    <scope>NUCLEOTIDE SEQUENCE [LARGE SCALE GENOMIC DNA]</scope>
</reference>
<evidence type="ECO:0000256" key="2">
    <source>
        <dbReference type="ARBA" id="ARBA00022525"/>
    </source>
</evidence>
<gene>
    <name evidence="5" type="primary">LOC108620189</name>
</gene>
<feature type="chain" id="PRO_5045192621" evidence="3">
    <location>
        <begin position="18"/>
        <end position="2180"/>
    </location>
</feature>
<comment type="subcellular location">
    <subcellularLocation>
        <location evidence="1">Secreted</location>
    </subcellularLocation>
</comment>
<evidence type="ECO:0000313" key="5">
    <source>
        <dbReference type="RefSeq" id="XP_017872578.1"/>
    </source>
</evidence>
<dbReference type="RefSeq" id="XP_017872578.1">
    <property type="nucleotide sequence ID" value="XM_018017089.1"/>
</dbReference>
<keyword evidence="4" id="KW-1185">Reference proteome</keyword>
<sequence length="2180" mass="245005">MKWMMCLVLCAVCNSNGQKSKDTSKAVITPGQRDQVDKLRSELNAAFEAGQGVPAGVIVQPEWTKQGSANAKTISKVIVNESTLKETKALRTEITEAVVKQGQTEEVIKLEAAIKAKAGATGNEAIVTSARNEMLGSSQESTAKVANVVDATPLDIDLAKLHQLELSKRRTREMLVLSRIEEDLQFTLGSDVSHWLQLQQNGSLFLLGRRSQDVLLFQQQALSEGSQFRGYEALQPLLVPAGIDALLSYERWNSQAQLQETLVLLATQQQLLWYRLEAGMGLAQFWHWPLGSSIDKLLPFVVENREYLALMQNRTLSIYAYDVDGMEFWIVQRMQLEQTISALAVQDTGRDLLLAVGQADEALIYAHNMRELSPDAGLQLQLRQRVDAPKIADIAAFQMGGHSYVALGGLRPQILAYVQGQLVPRTLLGQNFGLVELFLPVPVRTYRDDLLLLVQHRVFFDTHTLIQLEVLVWNGEAFEASLPAPCQLGTHTRYGAGCMLDEERDAGLTGSVLLRHIQPPLLLVPRQAAPSGLFRLHTELLPRNSELHDLQEIHNFMKQWVDEQDKIIQLAEQLLQAEYHAEPELIHYEEINTPLLINEGAKLDALHVNGIPWTVQDSAVDLYELLQQMRLLHHQIMGTNGGRMKRQPQLFHYDYEELEFDIVEAQELYIDRLNHVPFYVQNATLEFNGSINTQLLDLMRPQSIEPAESLPSSTQQRLQLDADLSFEFINGLEWTQFFQQLVWRHEPLQLSQLRVAGAVVFEDSLHLSALNGLSFPGDYLWSQGSTTTIVHSPKQFTQTLSANMVDTDGSINGRDPADAITLSDAQDWPGLVTFTQLEVSEQLELNGSAQGRQFEEAPLNSMLTDSHRISAACHFVELIVNGPVHLRGLLDNSSFDALLGDLVQRPADPNDELIITGSKHVQHLALPVDAHILDGTLNGIPIEQFVTKHTEQTLHNLTTLDGYVYFHQLQLSGSYDGVQLDQLMAQALRVDAPLVAPTTRLQFTSEPPQLAELRVTHALNHVPLSSGYQKLHEPLYLSKARFERLQAEQLDVADSVLGAGHLNGHNLSELLSKEPRVDIVQVQELILPMGVQATQLQGINAELLLGFLRQLDELPLLILHGQLQVEHIAVSGAVLVDDALNGRNMAQLQRDVVWLDRPNKLGTRWRFQQAPIFASDVFLQGSYNERLLPELLNDIVFRSDPQQELLIVGTKSFAGPVTVLDTLQLQALNGVPFDRLANKLLPLEFDGQLHLDGNLYAEHLQLRGDLNGQPVEKLERLLHWDTQLGAFVHRGLIRLPAQGQLQELTVLGHLGNRSLEPLQEFFADLVDKRQPQLWIEGHKVFTGRVHIQGGAHIVELNGLKLEQLLQQIIFIDGAMEGYEVTLQSPVHFEAPVEMNELQLGQLVLQGELLNGCNITEWIHDTLRVDRDWQANTIVKFAPGALDNNALQVAQLNEIKLERIVTLHTPQNLSFPLVAKELHLADGHVKLEGLVNGRNLSMEYANTLLIRAPQPQRVTTPLVIASMDVTGSLLATAPINGDPNFNLSNVATLHEEQLCLQTPLNFAQLHAPELRTDLHINGFNFSAWHERSLWAQGRATQVISGNWSVRWLRVKQPQVAEQTAHEIYRRQSEWAERYQQLCKRLSRLLGLLRLPYHVTQLRRSFALQQAAGEADIRRVFALQSAPQGASYLLLNEVGCWTRIYRWNGKQYIKSGHFESGPIDDVTVLQLRNVSSANGNDQFSFMTSYEMSEEQLERSWNCSSLANLQSWRTSTEIEIEPMGVPASKLQQLLQKHEAQQRRRGPSYQDAIKYLNRPTTESHLRPHLDTIHALSQEQYETLRQRLLQHLSFRLQTEVNITQLSIPESDLYDDEHLVEDFLSLMRQLRLASRSGSEAFAALPTDSLPLPNTPGRVLAARTAQLIWSAVEELNALRSRLASNDSQLFQEQHALRLHLSNAIRDVLLLANVGSHEQMGDGDEDTRRLHAVIGRLRELQDQIQEAQQLDLDTAETSNMMGMQPHPHQQWQPVETIRLHVGPAQHARLLYARLTTVAADAPPIAPSTAPGAHVQLHFANGTIFQSLAADLKARQLTALRVRDETLLAFVEGCCLVRVFIYRGIQGFVPFTQFHAEADEQTEQPGIQQLLALRLPLRRSPGALYLLAVAQARRVTFYELVMPGFFEPWLHCN</sequence>
<reference evidence="4" key="2">
    <citation type="journal article" date="2016" name="G3 (Bethesda)">
        <title>Genome Evolution in Three Species of Cactophilic Drosophila.</title>
        <authorList>
            <person name="Sanchez-Flores A."/>
            <person name="Penazola F."/>
            <person name="Carpinteyro-Ponce J."/>
            <person name="Nazario-Yepiz N."/>
            <person name="Abreu-Goodger C."/>
            <person name="Machado C.A."/>
            <person name="Markow T.A."/>
        </authorList>
    </citation>
    <scope>NUCLEOTIDE SEQUENCE [LARGE SCALE GENOMIC DNA]</scope>
</reference>
<accession>A0ABM1PZE2</accession>
<dbReference type="PANTHER" id="PTHR22918">
    <property type="entry name" value="SEMINAL PLASMA PROTEIN"/>
    <property type="match status" value="1"/>
</dbReference>
<evidence type="ECO:0000256" key="3">
    <source>
        <dbReference type="SAM" id="SignalP"/>
    </source>
</evidence>
<keyword evidence="2" id="KW-0964">Secreted</keyword>
<organism evidence="4 5">
    <name type="scientific">Drosophila arizonae</name>
    <name type="common">Fruit fly</name>
    <dbReference type="NCBI Taxonomy" id="7263"/>
    <lineage>
        <taxon>Eukaryota</taxon>
        <taxon>Metazoa</taxon>
        <taxon>Ecdysozoa</taxon>
        <taxon>Arthropoda</taxon>
        <taxon>Hexapoda</taxon>
        <taxon>Insecta</taxon>
        <taxon>Pterygota</taxon>
        <taxon>Neoptera</taxon>
        <taxon>Endopterygota</taxon>
        <taxon>Diptera</taxon>
        <taxon>Brachycera</taxon>
        <taxon>Muscomorpha</taxon>
        <taxon>Ephydroidea</taxon>
        <taxon>Drosophilidae</taxon>
        <taxon>Drosophila</taxon>
    </lineage>
</organism>
<evidence type="ECO:0000313" key="4">
    <source>
        <dbReference type="Proteomes" id="UP000694904"/>
    </source>
</evidence>
<protein>
    <submittedName>
        <fullName evidence="5">Uncharacterized protein LOC108620189</fullName>
    </submittedName>
</protein>